<accession>A0A2N0Q256</accession>
<comment type="caution">
    <text evidence="2">The sequence shown here is derived from an EMBL/GenBank/DDBJ whole genome shotgun (WGS) entry which is preliminary data.</text>
</comment>
<sequence length="80" mass="8652">GLLKCKLLHANDLIHTVKNTTSSAKYPGHRSKQPINDDKATIEASGQECEVKEAVKNTTSTTKHPARRPAGVNQSNNDSV</sequence>
<evidence type="ECO:0000313" key="3">
    <source>
        <dbReference type="Proteomes" id="UP000232722"/>
    </source>
</evidence>
<organism evidence="2 3">
    <name type="scientific">Rhizophagus irregularis</name>
    <dbReference type="NCBI Taxonomy" id="588596"/>
    <lineage>
        <taxon>Eukaryota</taxon>
        <taxon>Fungi</taxon>
        <taxon>Fungi incertae sedis</taxon>
        <taxon>Mucoromycota</taxon>
        <taxon>Glomeromycotina</taxon>
        <taxon>Glomeromycetes</taxon>
        <taxon>Glomerales</taxon>
        <taxon>Glomeraceae</taxon>
        <taxon>Rhizophagus</taxon>
    </lineage>
</organism>
<evidence type="ECO:0000256" key="1">
    <source>
        <dbReference type="SAM" id="MobiDB-lite"/>
    </source>
</evidence>
<feature type="region of interest" description="Disordered" evidence="1">
    <location>
        <begin position="19"/>
        <end position="80"/>
    </location>
</feature>
<dbReference type="VEuPathDB" id="FungiDB:FUN_014051"/>
<dbReference type="AlphaFoldDB" id="A0A2N0Q256"/>
<dbReference type="VEuPathDB" id="FungiDB:RhiirFUN_017026"/>
<protein>
    <submittedName>
        <fullName evidence="2">Uncharacterized protein</fullName>
    </submittedName>
</protein>
<reference evidence="2 3" key="1">
    <citation type="submission" date="2016-04" db="EMBL/GenBank/DDBJ databases">
        <title>Genome analyses suggest a sexual origin of heterokaryosis in a supposedly ancient asexual fungus.</title>
        <authorList>
            <person name="Ropars J."/>
            <person name="Sedzielewska K."/>
            <person name="Noel J."/>
            <person name="Charron P."/>
            <person name="Farinelli L."/>
            <person name="Marton T."/>
            <person name="Kruger M."/>
            <person name="Pelin A."/>
            <person name="Brachmann A."/>
            <person name="Corradi N."/>
        </authorList>
    </citation>
    <scope>NUCLEOTIDE SEQUENCE [LARGE SCALE GENOMIC DNA]</scope>
    <source>
        <strain evidence="2 3">A5</strain>
    </source>
</reference>
<proteinExistence type="predicted"/>
<name>A0A2N0Q256_9GLOM</name>
<gene>
    <name evidence="2" type="ORF">RhiirA5_410945</name>
</gene>
<dbReference type="EMBL" id="LLXJ01000206">
    <property type="protein sequence ID" value="PKC13172.1"/>
    <property type="molecule type" value="Genomic_DNA"/>
</dbReference>
<reference evidence="2 3" key="2">
    <citation type="submission" date="2017-09" db="EMBL/GenBank/DDBJ databases">
        <title>Extensive intraspecific genome diversity in a model arbuscular mycorrhizal fungus.</title>
        <authorList>
            <person name="Chen E.C."/>
            <person name="Morin E."/>
            <person name="Beaudet D."/>
            <person name="Noel J."/>
            <person name="Ndikumana S."/>
            <person name="Charron P."/>
            <person name="St-Onge C."/>
            <person name="Giorgi J."/>
            <person name="Grigoriev I.V."/>
            <person name="Roux C."/>
            <person name="Martin F.M."/>
            <person name="Corradi N."/>
        </authorList>
    </citation>
    <scope>NUCLEOTIDE SEQUENCE [LARGE SCALE GENOMIC DNA]</scope>
    <source>
        <strain evidence="2 3">A5</strain>
    </source>
</reference>
<feature type="non-terminal residue" evidence="2">
    <location>
        <position position="1"/>
    </location>
</feature>
<evidence type="ECO:0000313" key="2">
    <source>
        <dbReference type="EMBL" id="PKC13172.1"/>
    </source>
</evidence>
<dbReference type="Proteomes" id="UP000232722">
    <property type="component" value="Unassembled WGS sequence"/>
</dbReference>